<sequence length="257" mass="29037">MKNPSSSLPPLFKGIALFTPGGDLIYCIDPSKKNRWHLNLCAVLQEWLGLIEPPHFLVPCYTATVDRWLDPYTGQVQTSAIASASVLRYQALLNAIFEMDDLTWAVAPWSEELCHPMVLATYRQQFPQLWENHELIVRLESTADEGRVHPPNLSPKLRFTLSEQTPTQGYVLRLFVSGHTGATERTLKTLHQLLEESLGYPYTLKVIDVSKHPEQAEQAQVSATPTLVKMWPLPVRRIVGNLEDQDKILNLLGCLKS</sequence>
<accession>A0ABS3FUC3</accession>
<organism evidence="2 3">
    <name type="scientific">Phormidium pseudopriestleyi FRX01</name>
    <dbReference type="NCBI Taxonomy" id="1759528"/>
    <lineage>
        <taxon>Bacteria</taxon>
        <taxon>Bacillati</taxon>
        <taxon>Cyanobacteriota</taxon>
        <taxon>Cyanophyceae</taxon>
        <taxon>Oscillatoriophycideae</taxon>
        <taxon>Oscillatoriales</taxon>
        <taxon>Oscillatoriaceae</taxon>
        <taxon>Phormidium</taxon>
    </lineage>
</organism>
<protein>
    <submittedName>
        <fullName evidence="2">Circadian clock KaiB family protein</fullName>
    </submittedName>
</protein>
<comment type="caution">
    <text evidence="2">The sequence shown here is derived from an EMBL/GenBank/DDBJ whole genome shotgun (WGS) entry which is preliminary data.</text>
</comment>
<name>A0ABS3FUC3_9CYAN</name>
<dbReference type="Gene3D" id="3.40.30.10">
    <property type="entry name" value="Glutaredoxin"/>
    <property type="match status" value="1"/>
</dbReference>
<dbReference type="PANTHER" id="PTHR41709">
    <property type="entry name" value="KAIB-LIKE PROTEIN 1"/>
    <property type="match status" value="1"/>
</dbReference>
<keyword evidence="3" id="KW-1185">Reference proteome</keyword>
<gene>
    <name evidence="2" type="ORF">J0895_16730</name>
</gene>
<dbReference type="Proteomes" id="UP000664844">
    <property type="component" value="Unassembled WGS sequence"/>
</dbReference>
<evidence type="ECO:0000259" key="1">
    <source>
        <dbReference type="SMART" id="SM01248"/>
    </source>
</evidence>
<dbReference type="InterPro" id="IPR039022">
    <property type="entry name" value="KaiB-like"/>
</dbReference>
<dbReference type="EMBL" id="JAFLQW010000446">
    <property type="protein sequence ID" value="MBO0350706.1"/>
    <property type="molecule type" value="Genomic_DNA"/>
</dbReference>
<dbReference type="RefSeq" id="WP_207089181.1">
    <property type="nucleotide sequence ID" value="NZ_JAFLQW010000446.1"/>
</dbReference>
<dbReference type="CDD" id="cd02978">
    <property type="entry name" value="KaiB_like"/>
    <property type="match status" value="1"/>
</dbReference>
<dbReference type="Pfam" id="PF07689">
    <property type="entry name" value="KaiB"/>
    <property type="match status" value="1"/>
</dbReference>
<dbReference type="SUPFAM" id="SSF52833">
    <property type="entry name" value="Thioredoxin-like"/>
    <property type="match status" value="1"/>
</dbReference>
<reference evidence="2 3" key="1">
    <citation type="submission" date="2021-03" db="EMBL/GenBank/DDBJ databases">
        <title>Metabolic Capacity of the Antarctic Cyanobacterium Phormidium pseudopriestleyi that Sustains Oxygenic Photosynthesis in the Presence of Hydrogen Sulfide.</title>
        <authorList>
            <person name="Lumian J.E."/>
            <person name="Jungblut A.D."/>
            <person name="Dillon M.L."/>
            <person name="Hawes I."/>
            <person name="Doran P.T."/>
            <person name="Mackey T.J."/>
            <person name="Dick G.J."/>
            <person name="Grettenberger C.L."/>
            <person name="Sumner D.Y."/>
        </authorList>
    </citation>
    <scope>NUCLEOTIDE SEQUENCE [LARGE SCALE GENOMIC DNA]</scope>
    <source>
        <strain evidence="2 3">FRX01</strain>
    </source>
</reference>
<proteinExistence type="predicted"/>
<evidence type="ECO:0000313" key="3">
    <source>
        <dbReference type="Proteomes" id="UP000664844"/>
    </source>
</evidence>
<evidence type="ECO:0000313" key="2">
    <source>
        <dbReference type="EMBL" id="MBO0350706.1"/>
    </source>
</evidence>
<dbReference type="SMART" id="SM01248">
    <property type="entry name" value="KaiB"/>
    <property type="match status" value="1"/>
</dbReference>
<feature type="domain" description="KaiB" evidence="1">
    <location>
        <begin position="173"/>
        <end position="254"/>
    </location>
</feature>
<dbReference type="InterPro" id="IPR036249">
    <property type="entry name" value="Thioredoxin-like_sf"/>
</dbReference>
<dbReference type="InterPro" id="IPR011649">
    <property type="entry name" value="KaiB_domain"/>
</dbReference>
<dbReference type="PANTHER" id="PTHR41709:SF2">
    <property type="entry name" value="CIRCADIAN CLOCK PROTEIN KAIB2"/>
    <property type="match status" value="1"/>
</dbReference>